<dbReference type="GO" id="GO:0005886">
    <property type="term" value="C:plasma membrane"/>
    <property type="evidence" value="ECO:0007669"/>
    <property type="project" value="UniProtKB-SubCell"/>
</dbReference>
<keyword evidence="1" id="KW-0472">Membrane</keyword>
<dbReference type="PANTHER" id="PTHR43471">
    <property type="entry name" value="ABC TRANSPORTER PERMEASE"/>
    <property type="match status" value="1"/>
</dbReference>
<comment type="caution">
    <text evidence="2">The sequence shown here is derived from an EMBL/GenBank/DDBJ whole genome shotgun (WGS) entry which is preliminary data.</text>
</comment>
<feature type="transmembrane region" description="Helical" evidence="1">
    <location>
        <begin position="256"/>
        <end position="276"/>
    </location>
</feature>
<evidence type="ECO:0000313" key="2">
    <source>
        <dbReference type="EMBL" id="RQG91505.1"/>
    </source>
</evidence>
<feature type="transmembrane region" description="Helical" evidence="1">
    <location>
        <begin position="58"/>
        <end position="83"/>
    </location>
</feature>
<evidence type="ECO:0000256" key="1">
    <source>
        <dbReference type="SAM" id="Phobius"/>
    </source>
</evidence>
<feature type="transmembrane region" description="Helical" evidence="1">
    <location>
        <begin position="104"/>
        <end position="132"/>
    </location>
</feature>
<feature type="transmembrane region" description="Helical" evidence="1">
    <location>
        <begin position="179"/>
        <end position="201"/>
    </location>
</feature>
<feature type="transmembrane region" description="Helical" evidence="1">
    <location>
        <begin position="144"/>
        <end position="167"/>
    </location>
</feature>
<sequence length="281" mass="29365">MTDAGAASRLALFAREDVRDAVRERQAHVLGVLFVLLGGGLAYSAGRTAQMVSAEIELVGRLVGPLALLIPLVALGLVAPAIVEKRATGALTVLLGLPFSRRTVVLGTVLGRTIVIAAGALASLIVAVPIALMMGVSVDPVDLLGVALAFGVLAVTFTAIAVAISTLTRTSTRASFGAFGTYVVFVFGLWAQLPMLALYVVSGFEYPETVPTWVEFVSALNPMTAFTNLGGAVSPLENVAFSSVPTEPAVYERPSAALVILLAWIGVSVWVSILRFERTDL</sequence>
<keyword evidence="1" id="KW-0812">Transmembrane</keyword>
<dbReference type="AlphaFoldDB" id="A0A3N6P6M6"/>
<dbReference type="Pfam" id="PF12679">
    <property type="entry name" value="ABC2_membrane_2"/>
    <property type="match status" value="1"/>
</dbReference>
<organism evidence="2 3">
    <name type="scientific">Natrarchaeobius halalkaliphilus</name>
    <dbReference type="NCBI Taxonomy" id="1679091"/>
    <lineage>
        <taxon>Archaea</taxon>
        <taxon>Methanobacteriati</taxon>
        <taxon>Methanobacteriota</taxon>
        <taxon>Stenosarchaea group</taxon>
        <taxon>Halobacteria</taxon>
        <taxon>Halobacteriales</taxon>
        <taxon>Natrialbaceae</taxon>
        <taxon>Natrarchaeobius</taxon>
    </lineage>
</organism>
<evidence type="ECO:0000313" key="3">
    <source>
        <dbReference type="Proteomes" id="UP000273828"/>
    </source>
</evidence>
<gene>
    <name evidence="2" type="ORF">EA462_05960</name>
</gene>
<protein>
    <submittedName>
        <fullName evidence="2">ABC transporter</fullName>
    </submittedName>
</protein>
<reference evidence="2 3" key="1">
    <citation type="submission" date="2018-10" db="EMBL/GenBank/DDBJ databases">
        <title>Natrarchaeobius chitinivorans gen. nov., sp. nov., and Natrarchaeobius haloalkaliphilus sp. nov., alkaliphilic, chitin-utilizing haloarchaea from hypersaline alkaline lakes.</title>
        <authorList>
            <person name="Sorokin D.Y."/>
            <person name="Elcheninov A.G."/>
            <person name="Kostrikina N.A."/>
            <person name="Bale N.J."/>
            <person name="Sinninghe Damste J.S."/>
            <person name="Khijniak T.V."/>
            <person name="Kublanov I.V."/>
            <person name="Toshchakov S.V."/>
        </authorList>
    </citation>
    <scope>NUCLEOTIDE SEQUENCE [LARGE SCALE GENOMIC DNA]</scope>
    <source>
        <strain evidence="2 3">AArcht-Sl</strain>
    </source>
</reference>
<feature type="transmembrane region" description="Helical" evidence="1">
    <location>
        <begin position="27"/>
        <end position="46"/>
    </location>
</feature>
<dbReference type="EMBL" id="REFY01000002">
    <property type="protein sequence ID" value="RQG91505.1"/>
    <property type="molecule type" value="Genomic_DNA"/>
</dbReference>
<accession>A0A3N6P6M6</accession>
<dbReference type="RefSeq" id="WP_124177638.1">
    <property type="nucleotide sequence ID" value="NZ_REFY01000002.1"/>
</dbReference>
<dbReference type="Proteomes" id="UP000273828">
    <property type="component" value="Unassembled WGS sequence"/>
</dbReference>
<dbReference type="GO" id="GO:0140359">
    <property type="term" value="F:ABC-type transporter activity"/>
    <property type="evidence" value="ECO:0007669"/>
    <property type="project" value="InterPro"/>
</dbReference>
<name>A0A3N6P6M6_9EURY</name>
<dbReference type="OrthoDB" id="86287at2157"/>
<keyword evidence="1" id="KW-1133">Transmembrane helix</keyword>
<proteinExistence type="predicted"/>
<keyword evidence="3" id="KW-1185">Reference proteome</keyword>